<dbReference type="Proteomes" id="UP000639772">
    <property type="component" value="Unassembled WGS sequence"/>
</dbReference>
<name>A0A835U4V4_VANPL</name>
<evidence type="ECO:0000313" key="2">
    <source>
        <dbReference type="EMBL" id="KAG0446201.1"/>
    </source>
</evidence>
<proteinExistence type="predicted"/>
<dbReference type="EMBL" id="JADCNM010000604">
    <property type="protein sequence ID" value="KAG0446192.1"/>
    <property type="molecule type" value="Genomic_DNA"/>
</dbReference>
<reference evidence="3 4" key="1">
    <citation type="journal article" date="2020" name="Nat. Food">
        <title>A phased Vanilla planifolia genome enables genetic improvement of flavour and production.</title>
        <authorList>
            <person name="Hasing T."/>
            <person name="Tang H."/>
            <person name="Brym M."/>
            <person name="Khazi F."/>
            <person name="Huang T."/>
            <person name="Chambers A.H."/>
        </authorList>
    </citation>
    <scope>NUCLEOTIDE SEQUENCE [LARGE SCALE GENOMIC DNA]</scope>
    <source>
        <tissue evidence="2">Leaf</tissue>
    </source>
</reference>
<keyword evidence="3" id="KW-1185">Reference proteome</keyword>
<dbReference type="Proteomes" id="UP000636800">
    <property type="component" value="Unassembled WGS sequence"/>
</dbReference>
<protein>
    <submittedName>
        <fullName evidence="2">Uncharacterized protein</fullName>
    </submittedName>
</protein>
<comment type="caution">
    <text evidence="2">The sequence shown here is derived from an EMBL/GenBank/DDBJ whole genome shotgun (WGS) entry which is preliminary data.</text>
</comment>
<organism evidence="2 3">
    <name type="scientific">Vanilla planifolia</name>
    <name type="common">Vanilla</name>
    <dbReference type="NCBI Taxonomy" id="51239"/>
    <lineage>
        <taxon>Eukaryota</taxon>
        <taxon>Viridiplantae</taxon>
        <taxon>Streptophyta</taxon>
        <taxon>Embryophyta</taxon>
        <taxon>Tracheophyta</taxon>
        <taxon>Spermatophyta</taxon>
        <taxon>Magnoliopsida</taxon>
        <taxon>Liliopsida</taxon>
        <taxon>Asparagales</taxon>
        <taxon>Orchidaceae</taxon>
        <taxon>Vanilloideae</taxon>
        <taxon>Vanilleae</taxon>
        <taxon>Vanilla</taxon>
    </lineage>
</organism>
<evidence type="ECO:0000313" key="1">
    <source>
        <dbReference type="EMBL" id="KAG0446192.1"/>
    </source>
</evidence>
<sequence>MPVEDLLAEDGKCEETQHRVGFSVLKFSPPAKNAENGLHSCLEDGAAVDFHSYLLPRALASYLPPTQAPGAIVLPVVRSERMFWTLVRLTRVHYRPRESARRCRRSAFQGSFDVVLQMKAFELLMGWSGWSSRAKIQHTLSF</sequence>
<gene>
    <name evidence="2" type="ORF">HPP92_028954</name>
    <name evidence="1" type="ORF">HPP92_028965</name>
</gene>
<evidence type="ECO:0000313" key="4">
    <source>
        <dbReference type="Proteomes" id="UP000639772"/>
    </source>
</evidence>
<accession>A0A835U4V4</accession>
<dbReference type="AlphaFoldDB" id="A0A835U4V4"/>
<dbReference type="EMBL" id="JADCNL010000603">
    <property type="protein sequence ID" value="KAG0446201.1"/>
    <property type="molecule type" value="Genomic_DNA"/>
</dbReference>
<evidence type="ECO:0000313" key="3">
    <source>
        <dbReference type="Proteomes" id="UP000636800"/>
    </source>
</evidence>